<dbReference type="EMBL" id="JBEFKJ010000021">
    <property type="protein sequence ID" value="KAL2040475.1"/>
    <property type="molecule type" value="Genomic_DNA"/>
</dbReference>
<comment type="caution">
    <text evidence="2">The sequence shown here is derived from an EMBL/GenBank/DDBJ whole genome shotgun (WGS) entry which is preliminary data.</text>
</comment>
<dbReference type="Proteomes" id="UP001590950">
    <property type="component" value="Unassembled WGS sequence"/>
</dbReference>
<sequence length="360" mass="38949">MLIARLTSLCIFISTKLAATLPQPSLRKNGLSAEPILTPQLGYPGNSSLNGSLSENTLTITCDPYGYGHNLRVRSCRGILNLIVLADDQITYGQRGSRVPYQVPLPYRLQSIDGVCFIQVLLKPGKMSGHMSSTELGQAAYTLFEACVVRSGYGGIASNPGGDNNLEIAIASYNPNVRCDTSRTPGPPWRSCVNIFGDMRADKDPVVFGQRGLEAQWRLPFFLRSVDARCSVKVDSTTPASSVSSWYELWEAVNSISYMCVRQKVKGGKATRVGSLGNIFLDLKDDFPRMGSSVVTVPNASAVEEDLLSVTSGAQNFLTEAASSNPMANVPFKITNSPLPEHNLTVLTTSPEDRARVGSF</sequence>
<evidence type="ECO:0000256" key="1">
    <source>
        <dbReference type="SAM" id="SignalP"/>
    </source>
</evidence>
<reference evidence="2 3" key="1">
    <citation type="submission" date="2024-09" db="EMBL/GenBank/DDBJ databases">
        <title>Rethinking Asexuality: The Enigmatic Case of Functional Sexual Genes in Lepraria (Stereocaulaceae).</title>
        <authorList>
            <person name="Doellman M."/>
            <person name="Sun Y."/>
            <person name="Barcenas-Pena A."/>
            <person name="Lumbsch H.T."/>
            <person name="Grewe F."/>
        </authorList>
    </citation>
    <scope>NUCLEOTIDE SEQUENCE [LARGE SCALE GENOMIC DNA]</scope>
    <source>
        <strain evidence="2 3">Mercado 3170</strain>
    </source>
</reference>
<proteinExistence type="predicted"/>
<protein>
    <submittedName>
        <fullName evidence="2">Uncharacterized protein</fullName>
    </submittedName>
</protein>
<organism evidence="2 3">
    <name type="scientific">Stereocaulon virgatum</name>
    <dbReference type="NCBI Taxonomy" id="373712"/>
    <lineage>
        <taxon>Eukaryota</taxon>
        <taxon>Fungi</taxon>
        <taxon>Dikarya</taxon>
        <taxon>Ascomycota</taxon>
        <taxon>Pezizomycotina</taxon>
        <taxon>Lecanoromycetes</taxon>
        <taxon>OSLEUM clade</taxon>
        <taxon>Lecanoromycetidae</taxon>
        <taxon>Lecanorales</taxon>
        <taxon>Lecanorineae</taxon>
        <taxon>Stereocaulaceae</taxon>
        <taxon>Stereocaulon</taxon>
    </lineage>
</organism>
<evidence type="ECO:0000313" key="3">
    <source>
        <dbReference type="Proteomes" id="UP001590950"/>
    </source>
</evidence>
<feature type="signal peptide" evidence="1">
    <location>
        <begin position="1"/>
        <end position="18"/>
    </location>
</feature>
<feature type="chain" id="PRO_5047327123" evidence="1">
    <location>
        <begin position="19"/>
        <end position="360"/>
    </location>
</feature>
<name>A0ABR4A3N8_9LECA</name>
<gene>
    <name evidence="2" type="ORF">N7G274_006918</name>
</gene>
<keyword evidence="1" id="KW-0732">Signal</keyword>
<accession>A0ABR4A3N8</accession>
<evidence type="ECO:0000313" key="2">
    <source>
        <dbReference type="EMBL" id="KAL2040475.1"/>
    </source>
</evidence>
<keyword evidence="3" id="KW-1185">Reference proteome</keyword>